<accession>A0A1F7L1H1</accession>
<evidence type="ECO:0008006" key="4">
    <source>
        <dbReference type="Google" id="ProtNLM"/>
    </source>
</evidence>
<gene>
    <name evidence="2" type="ORF">A3K52_04270</name>
</gene>
<keyword evidence="1" id="KW-0812">Transmembrane</keyword>
<dbReference type="InterPro" id="IPR013431">
    <property type="entry name" value="Delta_60_rpt"/>
</dbReference>
<keyword evidence="1" id="KW-0472">Membrane</keyword>
<reference evidence="2 3" key="1">
    <citation type="journal article" date="2016" name="Nat. Commun.">
        <title>Thousands of microbial genomes shed light on interconnected biogeochemical processes in an aquifer system.</title>
        <authorList>
            <person name="Anantharaman K."/>
            <person name="Brown C.T."/>
            <person name="Hug L.A."/>
            <person name="Sharon I."/>
            <person name="Castelle C.J."/>
            <person name="Probst A.J."/>
            <person name="Thomas B.C."/>
            <person name="Singh A."/>
            <person name="Wilkins M.J."/>
            <person name="Karaoz U."/>
            <person name="Brodie E.L."/>
            <person name="Williams K.H."/>
            <person name="Hubbard S.S."/>
            <person name="Banfield J.F."/>
        </authorList>
    </citation>
    <scope>NUCLEOTIDE SEQUENCE [LARGE SCALE GENOMIC DNA]</scope>
</reference>
<dbReference type="EMBL" id="MGBR01000001">
    <property type="protein sequence ID" value="OGK73963.1"/>
    <property type="molecule type" value="Genomic_DNA"/>
</dbReference>
<comment type="caution">
    <text evidence="2">The sequence shown here is derived from an EMBL/GenBank/DDBJ whole genome shotgun (WGS) entry which is preliminary data.</text>
</comment>
<dbReference type="NCBIfam" id="TIGR02608">
    <property type="entry name" value="delta_60_rpt"/>
    <property type="match status" value="5"/>
</dbReference>
<dbReference type="Pfam" id="PF17164">
    <property type="entry name" value="DUF5122"/>
    <property type="match status" value="3"/>
</dbReference>
<dbReference type="Proteomes" id="UP000177050">
    <property type="component" value="Unassembled WGS sequence"/>
</dbReference>
<sequence length="462" mass="51434">MCVKIRTLQIALIIFVLGTILFVNKIINDARISQNSRASSPPASLTTQNTWYRDTTFASASGGIVREGFGLYDDFCKRLLFTKRDSKDKFYCIGNSYQYPPGTYRASFIAFDANGENIYKKQIPIYKQDMLLHNPIDTGAFQADQKLLLGGSIGGYFYPIQTSSDFVLMRLDNNDELDQTFGTDGLAVFDFNKSEDIARDLIVQKDNKIIIGGSTISSIALLRTDQNGQLDTSFGTDGRVVDDLNGTGGVVNRIKQLNDGNILAVGNKNNGTLFVHKYSSRGDLIVSFDTIPGEAYGIEVHTDNKILIAGAVVKDSKYHLLIARYHPDGTLDQTFGTDGMVIKAVYNISPVWLKNTHLYDIKLYYNKILAVGTADKEQFIAIRLSMDGSADQEFGVDGLLQEDSPLEGHDISIKSIYMLQDGRFMIGGSDREVNYGNFKMYVSRYTSDNITPHNIFLPFINK</sequence>
<dbReference type="Gene3D" id="2.80.10.50">
    <property type="match status" value="2"/>
</dbReference>
<evidence type="ECO:0000313" key="3">
    <source>
        <dbReference type="Proteomes" id="UP000177050"/>
    </source>
</evidence>
<dbReference type="AlphaFoldDB" id="A0A1F7L1H1"/>
<protein>
    <recommendedName>
        <fullName evidence="4">Delta-60 repeat domain-containing protein</fullName>
    </recommendedName>
</protein>
<evidence type="ECO:0000313" key="2">
    <source>
        <dbReference type="EMBL" id="OGK73963.1"/>
    </source>
</evidence>
<proteinExistence type="predicted"/>
<feature type="transmembrane region" description="Helical" evidence="1">
    <location>
        <begin position="7"/>
        <end position="27"/>
    </location>
</feature>
<name>A0A1F7L1H1_9BACT</name>
<dbReference type="InterPro" id="IPR011047">
    <property type="entry name" value="Quinoprotein_ADH-like_sf"/>
</dbReference>
<dbReference type="SUPFAM" id="SSF50998">
    <property type="entry name" value="Quinoprotein alcohol dehydrogenase-like"/>
    <property type="match status" value="1"/>
</dbReference>
<organism evidence="2 3">
    <name type="scientific">Candidatus Roizmanbacteria bacterium RIFOXYD1_FULL_38_12</name>
    <dbReference type="NCBI Taxonomy" id="1802093"/>
    <lineage>
        <taxon>Bacteria</taxon>
        <taxon>Candidatus Roizmaniibacteriota</taxon>
    </lineage>
</organism>
<evidence type="ECO:0000256" key="1">
    <source>
        <dbReference type="SAM" id="Phobius"/>
    </source>
</evidence>
<keyword evidence="1" id="KW-1133">Transmembrane helix</keyword>